<dbReference type="eggNOG" id="KOG1546">
    <property type="taxonomic scope" value="Eukaryota"/>
</dbReference>
<dbReference type="EMBL" id="FN648591">
    <property type="protein sequence ID" value="CBJ32943.1"/>
    <property type="molecule type" value="Genomic_DNA"/>
</dbReference>
<feature type="compositionally biased region" description="Acidic residues" evidence="3">
    <location>
        <begin position="1022"/>
        <end position="1033"/>
    </location>
</feature>
<feature type="region of interest" description="Disordered" evidence="3">
    <location>
        <begin position="1014"/>
        <end position="1033"/>
    </location>
</feature>
<dbReference type="EMBL" id="FN649732">
    <property type="protein sequence ID" value="CBJ32943.1"/>
    <property type="molecule type" value="Genomic_DNA"/>
</dbReference>
<feature type="compositionally biased region" description="Basic and acidic residues" evidence="3">
    <location>
        <begin position="1965"/>
        <end position="1978"/>
    </location>
</feature>
<dbReference type="GO" id="GO:0004197">
    <property type="term" value="F:cysteine-type endopeptidase activity"/>
    <property type="evidence" value="ECO:0007669"/>
    <property type="project" value="InterPro"/>
</dbReference>
<feature type="compositionally biased region" description="Basic and acidic residues" evidence="3">
    <location>
        <begin position="1451"/>
        <end position="1473"/>
    </location>
</feature>
<comment type="similarity">
    <text evidence="1">Belongs to the peptidase C14B family.</text>
</comment>
<evidence type="ECO:0000256" key="1">
    <source>
        <dbReference type="ARBA" id="ARBA00009005"/>
    </source>
</evidence>
<feature type="compositionally biased region" description="Basic and acidic residues" evidence="3">
    <location>
        <begin position="1503"/>
        <end position="1514"/>
    </location>
</feature>
<reference evidence="5 6" key="1">
    <citation type="journal article" date="2010" name="Nature">
        <title>The Ectocarpus genome and the independent evolution of multicellularity in brown algae.</title>
        <authorList>
            <person name="Cock J.M."/>
            <person name="Sterck L."/>
            <person name="Rouze P."/>
            <person name="Scornet D."/>
            <person name="Allen A.E."/>
            <person name="Amoutzias G."/>
            <person name="Anthouard V."/>
            <person name="Artiguenave F."/>
            <person name="Aury J.M."/>
            <person name="Badger J.H."/>
            <person name="Beszteri B."/>
            <person name="Billiau K."/>
            <person name="Bonnet E."/>
            <person name="Bothwell J.H."/>
            <person name="Bowler C."/>
            <person name="Boyen C."/>
            <person name="Brownlee C."/>
            <person name="Carrano C.J."/>
            <person name="Charrier B."/>
            <person name="Cho G.Y."/>
            <person name="Coelho S.M."/>
            <person name="Collen J."/>
            <person name="Corre E."/>
            <person name="Da Silva C."/>
            <person name="Delage L."/>
            <person name="Delaroque N."/>
            <person name="Dittami S.M."/>
            <person name="Doulbeau S."/>
            <person name="Elias M."/>
            <person name="Farnham G."/>
            <person name="Gachon C.M."/>
            <person name="Gschloessl B."/>
            <person name="Heesch S."/>
            <person name="Jabbari K."/>
            <person name="Jubin C."/>
            <person name="Kawai H."/>
            <person name="Kimura K."/>
            <person name="Kloareg B."/>
            <person name="Kupper F.C."/>
            <person name="Lang D."/>
            <person name="Le Bail A."/>
            <person name="Leblanc C."/>
            <person name="Lerouge P."/>
            <person name="Lohr M."/>
            <person name="Lopez P.J."/>
            <person name="Martens C."/>
            <person name="Maumus F."/>
            <person name="Michel G."/>
            <person name="Miranda-Saavedra D."/>
            <person name="Morales J."/>
            <person name="Moreau H."/>
            <person name="Motomura T."/>
            <person name="Nagasato C."/>
            <person name="Napoli C.A."/>
            <person name="Nelson D.R."/>
            <person name="Nyvall-Collen P."/>
            <person name="Peters A.F."/>
            <person name="Pommier C."/>
            <person name="Potin P."/>
            <person name="Poulain J."/>
            <person name="Quesneville H."/>
            <person name="Read B."/>
            <person name="Rensing S.A."/>
            <person name="Ritter A."/>
            <person name="Rousvoal S."/>
            <person name="Samanta M."/>
            <person name="Samson G."/>
            <person name="Schroeder D.C."/>
            <person name="Segurens B."/>
            <person name="Strittmatter M."/>
            <person name="Tonon T."/>
            <person name="Tregear J.W."/>
            <person name="Valentin K."/>
            <person name="von Dassow P."/>
            <person name="Yamagishi T."/>
            <person name="Van de Peer Y."/>
            <person name="Wincker P."/>
        </authorList>
    </citation>
    <scope>NUCLEOTIDE SEQUENCE [LARGE SCALE GENOMIC DNA]</scope>
    <source>
        <strain evidence="6">Ec32 / CCAP1310/4</strain>
    </source>
</reference>
<dbReference type="InParanoid" id="D7G061"/>
<feature type="domain" description="Peptidase C14 caspase" evidence="4">
    <location>
        <begin position="149"/>
        <end position="347"/>
    </location>
</feature>
<feature type="region of interest" description="Disordered" evidence="3">
    <location>
        <begin position="1381"/>
        <end position="1413"/>
    </location>
</feature>
<feature type="region of interest" description="Disordered" evidence="3">
    <location>
        <begin position="1"/>
        <end position="44"/>
    </location>
</feature>
<name>D7G061_ECTSI</name>
<dbReference type="OrthoDB" id="3223806at2759"/>
<dbReference type="Proteomes" id="UP000002630">
    <property type="component" value="Linkage Group LG07"/>
</dbReference>
<evidence type="ECO:0000256" key="3">
    <source>
        <dbReference type="SAM" id="MobiDB-lite"/>
    </source>
</evidence>
<feature type="compositionally biased region" description="Low complexity" evidence="3">
    <location>
        <begin position="1402"/>
        <end position="1413"/>
    </location>
</feature>
<feature type="coiled-coil region" evidence="2">
    <location>
        <begin position="1197"/>
        <end position="1227"/>
    </location>
</feature>
<dbReference type="GO" id="GO:0006508">
    <property type="term" value="P:proteolysis"/>
    <property type="evidence" value="ECO:0007669"/>
    <property type="project" value="InterPro"/>
</dbReference>
<feature type="coiled-coil region" evidence="2">
    <location>
        <begin position="1640"/>
        <end position="1707"/>
    </location>
</feature>
<feature type="region of interest" description="Disordered" evidence="3">
    <location>
        <begin position="1953"/>
        <end position="1987"/>
    </location>
</feature>
<feature type="region of interest" description="Disordered" evidence="3">
    <location>
        <begin position="1093"/>
        <end position="1130"/>
    </location>
</feature>
<feature type="region of interest" description="Disordered" evidence="3">
    <location>
        <begin position="1503"/>
        <end position="1534"/>
    </location>
</feature>
<proteinExistence type="inferred from homology"/>
<evidence type="ECO:0000259" key="4">
    <source>
        <dbReference type="Pfam" id="PF00656"/>
    </source>
</evidence>
<evidence type="ECO:0000256" key="2">
    <source>
        <dbReference type="SAM" id="Coils"/>
    </source>
</evidence>
<evidence type="ECO:0000313" key="6">
    <source>
        <dbReference type="Proteomes" id="UP000002630"/>
    </source>
</evidence>
<feature type="region of interest" description="Disordered" evidence="3">
    <location>
        <begin position="1446"/>
        <end position="1489"/>
    </location>
</feature>
<dbReference type="InterPro" id="IPR011600">
    <property type="entry name" value="Pept_C14_caspase"/>
</dbReference>
<protein>
    <submittedName>
        <fullName evidence="5">Metacaspase</fullName>
    </submittedName>
</protein>
<feature type="region of interest" description="Disordered" evidence="3">
    <location>
        <begin position="405"/>
        <end position="446"/>
    </location>
</feature>
<dbReference type="InterPro" id="IPR050452">
    <property type="entry name" value="Metacaspase"/>
</dbReference>
<evidence type="ECO:0000313" key="5">
    <source>
        <dbReference type="EMBL" id="CBJ32943.1"/>
    </source>
</evidence>
<feature type="region of interest" description="Disordered" evidence="3">
    <location>
        <begin position="365"/>
        <end position="385"/>
    </location>
</feature>
<sequence>MEDDGNTTNGVMIDAPEQDSNDHGSQDPPSPDTRAEDMSDDDFDTEIADEIKADVRMFSGCQDKQTSADVHDVTKFGVPNSDGGAGGACTNALLVNVKDDEPDSWMSLLKGMRTTLSTKKFKQIPQMATSKKLDIHSPFSLAGGEGGKHRALLIGINYVGDPSVELKGCHNDVAQMKDYIVEHGYPAEEGEDLKIVMDDGEHTAPTRANIIEAIEWLVEGAAPGDSLFMHYSGHGGSVEDTDNNEKDKRDETMIPTDYSMSGHIKDDELLSELVLPLPEGVVLSVVVDCCHSGSILDLPYTFDADEGALQLVDDGGSGVVLKKAKFNMTKIRKARKLNLRGPYMKAIRAKAAAAAAAKAAAAKAASEKQQQEQEQTPQPVGGSSTAFKVGSKVAAAAAKARASAAAKAASQQEQEQEKPAANGGTADTAKDQPPSEDVAPSSTVMQAPTFKLSIETEVIKSMETGGYITPDPTAFKSFTSCEADMEEDGQDDCDLSVFVVTPSSVDEESGHEHAAGISMLWVDSESSTGYSMKHLTKGDARFDGKRAVYIEATKGEGEEPFLVAVFAPEDFKPASAGGGSGVAPESTEFVVWVCDKLAHSRNETLNWTACGSIVGTKVKRTSATTSTSGERLVIVEALDVKNEARVFYGTSLGNDDLQMSMFPTPRAMRASNQQVSTVQASTLEKDGETFAIAMALPATIPKKTPVAGDSSDTSDDETEIRPSMLYAQSLNDPGFYAGSIEIPGDTRCFMTTPAYGLKTDVYVAGTKKVIWYDDRAWDGSTEKAGVSLNSVDFTSPAKEMRTMIDKQFIRHVFILLENGKLLYTSQDPEEGSIFDEPVDILPNVEAFSCHADSIGNVHVNNINKDGNLMHHMMDQGTSLWMQKEVMVAGGAAREHLISIVDLKVTALEKTSGKKTANDLMQAAEAEADLPTISLSCGSGAMFRINGKGHLMHKDKKVEVRPNMSGLVRIGQFVDSFSVPHVTIRMPGLDRPLEIMCGNILTKKLEKMDASALKGAKSRDAMGDDAESLIDDPDDGDLNDFVDAVAQLAKGFKVLSPTEFPKKNDVDGIFRLTGRAFNEENQFVAFVDEGPAFEEEEVGDGPPSPGGAPSPRQGGAGAEPIGGELKEMATPQRRTSVFRGDSALHGRRPVVRRFTKHRCAPDPFGMGHLGVERVRRVECRNMGNLAKKARENADEAIYETKKHAAESLKAKLSNAERAQEQATEYAAEATKWAGEAKQAAEAVRWTQAAVEAAEAAVKASEEVEMKASQDIGEMKAAQAFGARKASQESQVDIILGVEGPDEEAARAMEAAARAVEAAGVAQQTSEQAKAMERGQGSDGQLVDVGDFEAGGFLSAEYSSGRFFGPVAKKLWLAAEAKRAGARPGRDSSYLPVRAGHGQSPAWPGRSPGYPGRSPAIAARYRRPAASTPAHSDVVEAVEAAGQAVEAAAQAMERAEQAKEALGEDTGEPERRDDAGDLNPREYGSAESSNKGFFDSIAKELRELADEAKREAEKEAAQAAHGPPGYTSSGLFDTMDAGIPTRRPITDTTAECLKEPKWEAVRQEAEKTAMEATRLVKAAQTAAFELKAVEEVEVAEALDSEEDEEEDHIDGDYGAYGSTEYTSRKFGDRIKKATKKVKSGVQNAAKKTKQAAQTAARKAEEAAKQAKREAERIAKDAARKAEAAALKAKREAEKSAKAVAQAAKEVKKAGELVAKEVADKAQIAAAAAKQAAEGAAKLAENAVNEVGDVAGDIKDGVEDAADKVKDGVVHAADKVKDVAKDAAEVVGDVTMKMVDVVEEVVEEVWEHTPEGLKKVARKVAKVVKKGVDFVVKIGKVVYHFVETKLEQLVKALDWLWDKIKTGIMKAIEWLASFFKYKEILKTAEILEAGAIYGIDQFIATIPSEDAVKEFFNDLRLMLERKTGLDLDAQDMSTEDTTPDDREVDPKENFVQHHSTCGTFEGAGTPADAKDDSKDQEKASEDSDDDDPGMDTVAEKLNYLYEKLKEGLNAFMSALAEGIVDLLEGGTQLMVKILKFVAKKFRDWLADGGPIYIPIISEIYKLITGRKLKLAKALFFIFAIPVTYMAKAVLGKWPSQMVSVDQLTGAKGNTLSIAGQAPDSTDAAMIDITKIPAGDRNFLTNRFKKSHPIFKIISYGRALQKILNLASTMVYVGDYFTGPKTPLKRKDKAFFSFLTMFDAAGVLVSLKVDGGQASEPGAGGLVNMNATEGGQTPNNATVPAIIFDMADGIAEIAKGSRLIALANELDEGGRQERTMKFQGSHGIFKGASQMATAFGKQIVKSPADPATKVAVIIVAAGLKWITKVPLGMASVVLQLEGSAEGKDEDKDLKNNAYWIACFAYL</sequence>
<dbReference type="PANTHER" id="PTHR48104:SF30">
    <property type="entry name" value="METACASPASE-1"/>
    <property type="match status" value="1"/>
</dbReference>
<dbReference type="Gene3D" id="3.40.50.12660">
    <property type="match status" value="2"/>
</dbReference>
<keyword evidence="6" id="KW-1185">Reference proteome</keyword>
<accession>D7G061</accession>
<feature type="compositionally biased region" description="Polar residues" evidence="3">
    <location>
        <begin position="1"/>
        <end position="10"/>
    </location>
</feature>
<keyword evidence="2" id="KW-0175">Coiled coil</keyword>
<gene>
    <name evidence="5" type="ORF">Esi_0394_0017</name>
</gene>
<dbReference type="Pfam" id="PF00656">
    <property type="entry name" value="Peptidase_C14"/>
    <property type="match status" value="2"/>
</dbReference>
<feature type="domain" description="Peptidase C14 caspase" evidence="4">
    <location>
        <begin position="11"/>
        <end position="129"/>
    </location>
</feature>
<dbReference type="GO" id="GO:0005737">
    <property type="term" value="C:cytoplasm"/>
    <property type="evidence" value="ECO:0007669"/>
    <property type="project" value="TreeGrafter"/>
</dbReference>
<organism evidence="5 6">
    <name type="scientific">Ectocarpus siliculosus</name>
    <name type="common">Brown alga</name>
    <name type="synonym">Conferva siliculosa</name>
    <dbReference type="NCBI Taxonomy" id="2880"/>
    <lineage>
        <taxon>Eukaryota</taxon>
        <taxon>Sar</taxon>
        <taxon>Stramenopiles</taxon>
        <taxon>Ochrophyta</taxon>
        <taxon>PX clade</taxon>
        <taxon>Phaeophyceae</taxon>
        <taxon>Ectocarpales</taxon>
        <taxon>Ectocarpaceae</taxon>
        <taxon>Ectocarpus</taxon>
    </lineage>
</organism>
<dbReference type="Gene3D" id="1.10.287.700">
    <property type="entry name" value="Helix hairpin bin"/>
    <property type="match status" value="1"/>
</dbReference>
<dbReference type="PANTHER" id="PTHR48104">
    <property type="entry name" value="METACASPASE-4"/>
    <property type="match status" value="1"/>
</dbReference>